<accession>A0A4S8QAQ9</accession>
<organism evidence="1 2">
    <name type="scientific">Glycomyces buryatensis</name>
    <dbReference type="NCBI Taxonomy" id="2570927"/>
    <lineage>
        <taxon>Bacteria</taxon>
        <taxon>Bacillati</taxon>
        <taxon>Actinomycetota</taxon>
        <taxon>Actinomycetes</taxon>
        <taxon>Glycomycetales</taxon>
        <taxon>Glycomycetaceae</taxon>
        <taxon>Glycomyces</taxon>
    </lineage>
</organism>
<evidence type="ECO:0000313" key="1">
    <source>
        <dbReference type="EMBL" id="THV41418.1"/>
    </source>
</evidence>
<evidence type="ECO:0000313" key="2">
    <source>
        <dbReference type="Proteomes" id="UP000308760"/>
    </source>
</evidence>
<reference evidence="1 2" key="2">
    <citation type="submission" date="2019-05" db="EMBL/GenBank/DDBJ databases">
        <title>Glycomyces buryatensis sp. nov.</title>
        <authorList>
            <person name="Nikitina E."/>
        </authorList>
    </citation>
    <scope>NUCLEOTIDE SEQUENCE [LARGE SCALE GENOMIC DNA]</scope>
    <source>
        <strain evidence="1 2">18</strain>
    </source>
</reference>
<dbReference type="Proteomes" id="UP000308760">
    <property type="component" value="Unassembled WGS sequence"/>
</dbReference>
<name>A0A4S8QAQ9_9ACTN</name>
<dbReference type="GO" id="GO:0016740">
    <property type="term" value="F:transferase activity"/>
    <property type="evidence" value="ECO:0007669"/>
    <property type="project" value="UniProtKB-KW"/>
</dbReference>
<dbReference type="Pfam" id="PF08843">
    <property type="entry name" value="AbiEii"/>
    <property type="match status" value="1"/>
</dbReference>
<dbReference type="RefSeq" id="WP_136534688.1">
    <property type="nucleotide sequence ID" value="NZ_STGY01000044.1"/>
</dbReference>
<proteinExistence type="predicted"/>
<keyword evidence="2" id="KW-1185">Reference proteome</keyword>
<reference evidence="2" key="1">
    <citation type="submission" date="2019-04" db="EMBL/GenBank/DDBJ databases">
        <title>Nocardioides xinjiangensis sp. nov.</title>
        <authorList>
            <person name="Liu S."/>
        </authorList>
    </citation>
    <scope>NUCLEOTIDE SEQUENCE [LARGE SCALE GENOMIC DNA]</scope>
    <source>
        <strain evidence="2">18</strain>
    </source>
</reference>
<dbReference type="OrthoDB" id="3870258at2"/>
<dbReference type="AlphaFoldDB" id="A0A4S8QAQ9"/>
<dbReference type="EMBL" id="STGY01000044">
    <property type="protein sequence ID" value="THV41418.1"/>
    <property type="molecule type" value="Genomic_DNA"/>
</dbReference>
<gene>
    <name evidence="1" type="ORF">FAB82_11505</name>
</gene>
<protein>
    <submittedName>
        <fullName evidence="1">Nucleotidyl transferase AbiEii/AbiGii toxin family protein</fullName>
    </submittedName>
</protein>
<dbReference type="InterPro" id="IPR014942">
    <property type="entry name" value="AbiEii"/>
</dbReference>
<keyword evidence="1" id="KW-0808">Transferase</keyword>
<sequence>MDPHHRRITEIALSVAAEYGFALAGGYAVQAHGMGHRPSGDVDLFTSWEQRTVFTQAVAKVVQALRAHGYQVSTDVRGETFARLSVQAPDTVEPDKVELAADWRAHPPVTLSIGPVLHPDDAVANKMCALFGRAAPRDFLDVDAAIASGRYTRERLLELAAEADPGFDRRMFADALNSLKQITDTAFAQYDVEAASLTEIRTRFAAWAEALSATGTEPIPD</sequence>
<comment type="caution">
    <text evidence="1">The sequence shown here is derived from an EMBL/GenBank/DDBJ whole genome shotgun (WGS) entry which is preliminary data.</text>
</comment>